<keyword evidence="6 16" id="KW-0679">Respiratory chain</keyword>
<feature type="domain" description="NADH:quinone oxidoreductase/Mrp antiporter transmembrane" evidence="17">
    <location>
        <begin position="98"/>
        <end position="376"/>
    </location>
</feature>
<keyword evidence="10 16" id="KW-1133">Transmembrane helix</keyword>
<dbReference type="GO" id="GO:0031966">
    <property type="term" value="C:mitochondrial membrane"/>
    <property type="evidence" value="ECO:0007669"/>
    <property type="project" value="UniProtKB-SubCell"/>
</dbReference>
<sequence length="438" mass="48207">MLTLLGITFSCFFLASWGSVSSSLIMLSLVSLLGLCNHFSLTGNLSFLSTNVSALLILLSCLLCFLSLQCTSEVKSKFYVTCILSLGLFLLLAFSQSNSLMFYIFFEASLIPTLLLIVGWGYQPERLQAGTYMMLYTVGASLPFLVLLIWQCINCGTMNMIVLGEVSMAYSGLLSFIVFGAFLVKLPMYTTHLWLPKAHVEAPLAGSMLLAGILLKLGGYGIMMMSMSFNFFMSNASWVLLSLIMWGGLLATMMCLRQVDVKALVAFSSVGHMSIVAAGLMMDHTWGVLSAMITMVAHGFSSSALFCLAYFSYSKSHTRNIPYMKGMLVLYPVMSFWWFVFCCINMAAPPTLNLLGELSIVPVLWNASFSLALTMALMVFFSASYNMYLYTSINHGSNSSYLTAGVPLKSSWLQGLLLHSIPLALILKCNLFMYQTNG</sequence>
<evidence type="ECO:0000256" key="9">
    <source>
        <dbReference type="ARBA" id="ARBA00022982"/>
    </source>
</evidence>
<name>E6Y190_MICUD</name>
<feature type="transmembrane region" description="Helical" evidence="16">
    <location>
        <begin position="168"/>
        <end position="188"/>
    </location>
</feature>
<feature type="transmembrane region" description="Helical" evidence="16">
    <location>
        <begin position="45"/>
        <end position="66"/>
    </location>
</feature>
<evidence type="ECO:0000256" key="5">
    <source>
        <dbReference type="ARBA" id="ARBA00022448"/>
    </source>
</evidence>
<feature type="transmembrane region" description="Helical" evidence="16">
    <location>
        <begin position="209"/>
        <end position="232"/>
    </location>
</feature>
<comment type="catalytic activity">
    <reaction evidence="15 16">
        <text>a ubiquinone + NADH + 5 H(+)(in) = a ubiquinol + NAD(+) + 4 H(+)(out)</text>
        <dbReference type="Rhea" id="RHEA:29091"/>
        <dbReference type="Rhea" id="RHEA-COMP:9565"/>
        <dbReference type="Rhea" id="RHEA-COMP:9566"/>
        <dbReference type="ChEBI" id="CHEBI:15378"/>
        <dbReference type="ChEBI" id="CHEBI:16389"/>
        <dbReference type="ChEBI" id="CHEBI:17976"/>
        <dbReference type="ChEBI" id="CHEBI:57540"/>
        <dbReference type="ChEBI" id="CHEBI:57945"/>
        <dbReference type="EC" id="7.1.1.2"/>
    </reaction>
</comment>
<evidence type="ECO:0000256" key="15">
    <source>
        <dbReference type="ARBA" id="ARBA00049551"/>
    </source>
</evidence>
<comment type="function">
    <text evidence="16">Core subunit of the mitochondrial membrane respiratory chain NADH dehydrogenase (Complex I) which catalyzes electron transfer from NADH through the respiratory chain, using ubiquinone as an electron acceptor. Essential for the catalytic activity and assembly of complex I.</text>
</comment>
<protein>
    <recommendedName>
        <fullName evidence="4 16">NADH-ubiquinone oxidoreductase chain 4</fullName>
        <ecNumber evidence="3 16">7.1.1.2</ecNumber>
    </recommendedName>
</protein>
<evidence type="ECO:0000256" key="12">
    <source>
        <dbReference type="ARBA" id="ARBA00023075"/>
    </source>
</evidence>
<feature type="transmembrane region" description="Helical" evidence="16">
    <location>
        <begin position="134"/>
        <end position="162"/>
    </location>
</feature>
<dbReference type="PANTHER" id="PTHR43507:SF20">
    <property type="entry name" value="NADH-UBIQUINONE OXIDOREDUCTASE CHAIN 4"/>
    <property type="match status" value="1"/>
</dbReference>
<feature type="transmembrane region" description="Helical" evidence="16">
    <location>
        <begin position="288"/>
        <end position="311"/>
    </location>
</feature>
<dbReference type="PRINTS" id="PR01437">
    <property type="entry name" value="NUOXDRDTASE4"/>
</dbReference>
<evidence type="ECO:0000256" key="11">
    <source>
        <dbReference type="ARBA" id="ARBA00023027"/>
    </source>
</evidence>
<evidence type="ECO:0000256" key="16">
    <source>
        <dbReference type="RuleBase" id="RU003297"/>
    </source>
</evidence>
<dbReference type="PANTHER" id="PTHR43507">
    <property type="entry name" value="NADH-UBIQUINONE OXIDOREDUCTASE CHAIN 4"/>
    <property type="match status" value="1"/>
</dbReference>
<feature type="transmembrane region" description="Helical" evidence="16">
    <location>
        <begin position="78"/>
        <end position="94"/>
    </location>
</feature>
<gene>
    <name evidence="18" type="primary">ND4</name>
</gene>
<feature type="transmembrane region" description="Helical" evidence="16">
    <location>
        <begin position="100"/>
        <end position="122"/>
    </location>
</feature>
<evidence type="ECO:0000256" key="3">
    <source>
        <dbReference type="ARBA" id="ARBA00012944"/>
    </source>
</evidence>
<accession>E6Y190</accession>
<keyword evidence="13 16" id="KW-0496">Mitochondrion</keyword>
<dbReference type="EMBL" id="DQ991933">
    <property type="protein sequence ID" value="ABK92263.1"/>
    <property type="molecule type" value="Genomic_DNA"/>
</dbReference>
<dbReference type="GO" id="GO:0015990">
    <property type="term" value="P:electron transport coupled proton transport"/>
    <property type="evidence" value="ECO:0007669"/>
    <property type="project" value="TreeGrafter"/>
</dbReference>
<keyword evidence="7 16" id="KW-0812">Transmembrane</keyword>
<keyword evidence="5 16" id="KW-0813">Transport</keyword>
<dbReference type="AlphaFoldDB" id="E6Y190"/>
<evidence type="ECO:0000256" key="14">
    <source>
        <dbReference type="ARBA" id="ARBA00023136"/>
    </source>
</evidence>
<dbReference type="GO" id="GO:0048039">
    <property type="term" value="F:ubiquinone binding"/>
    <property type="evidence" value="ECO:0007669"/>
    <property type="project" value="TreeGrafter"/>
</dbReference>
<evidence type="ECO:0000256" key="13">
    <source>
        <dbReference type="ARBA" id="ARBA00023128"/>
    </source>
</evidence>
<evidence type="ECO:0000256" key="1">
    <source>
        <dbReference type="ARBA" id="ARBA00004225"/>
    </source>
</evidence>
<comment type="subcellular location">
    <subcellularLocation>
        <location evidence="1 16">Mitochondrion membrane</location>
        <topology evidence="1 16">Multi-pass membrane protein</topology>
    </subcellularLocation>
</comment>
<keyword evidence="11 16" id="KW-0520">NAD</keyword>
<geneLocation type="mitochondrion" evidence="18"/>
<evidence type="ECO:0000313" key="18">
    <source>
        <dbReference type="EMBL" id="ABK92263.1"/>
    </source>
</evidence>
<dbReference type="GeneID" id="10201113"/>
<dbReference type="RefSeq" id="YP_004222545.1">
    <property type="nucleotide sequence ID" value="NC_015106.1"/>
</dbReference>
<feature type="transmembrane region" description="Helical" evidence="16">
    <location>
        <begin position="368"/>
        <end position="391"/>
    </location>
</feature>
<keyword evidence="8" id="KW-1278">Translocase</keyword>
<dbReference type="GO" id="GO:0003954">
    <property type="term" value="F:NADH dehydrogenase activity"/>
    <property type="evidence" value="ECO:0007669"/>
    <property type="project" value="TreeGrafter"/>
</dbReference>
<dbReference type="GO" id="GO:0042773">
    <property type="term" value="P:ATP synthesis coupled electron transport"/>
    <property type="evidence" value="ECO:0007669"/>
    <property type="project" value="InterPro"/>
</dbReference>
<dbReference type="GO" id="GO:0008137">
    <property type="term" value="F:NADH dehydrogenase (ubiquinone) activity"/>
    <property type="evidence" value="ECO:0007669"/>
    <property type="project" value="UniProtKB-UniRule"/>
</dbReference>
<feature type="transmembrane region" description="Helical" evidence="16">
    <location>
        <begin position="238"/>
        <end position="256"/>
    </location>
</feature>
<evidence type="ECO:0000256" key="7">
    <source>
        <dbReference type="ARBA" id="ARBA00022692"/>
    </source>
</evidence>
<dbReference type="CTD" id="4538"/>
<organism evidence="18">
    <name type="scientific">Micromelo undatus</name>
    <name type="common">Miniature melo</name>
    <name type="synonym">Bulla undata</name>
    <dbReference type="NCBI Taxonomy" id="340426"/>
    <lineage>
        <taxon>Eukaryota</taxon>
        <taxon>Metazoa</taxon>
        <taxon>Spiralia</taxon>
        <taxon>Lophotrochozoa</taxon>
        <taxon>Mollusca</taxon>
        <taxon>Gastropoda</taxon>
        <taxon>Heterobranchia</taxon>
        <taxon>lower Heterobranchia</taxon>
        <taxon>Acteonoidea</taxon>
        <taxon>Aplustridae</taxon>
        <taxon>Micromelo</taxon>
    </lineage>
</organism>
<dbReference type="InterPro" id="IPR003918">
    <property type="entry name" value="NADH_UbQ_OxRdtase"/>
</dbReference>
<dbReference type="InterPro" id="IPR001750">
    <property type="entry name" value="ND/Mrp_TM"/>
</dbReference>
<evidence type="ECO:0000256" key="4">
    <source>
        <dbReference type="ARBA" id="ARBA00021006"/>
    </source>
</evidence>
<reference evidence="18" key="1">
    <citation type="journal article" date="2011" name="Mar. Genomics">
        <title>Crawling through time: Transition of snails to slugs dating back to the Paleozoic, based on mitochondrial phylogenomics.</title>
        <authorList>
            <person name="Medina M."/>
            <person name="Lal S."/>
            <person name="Valles Y."/>
            <person name="Takaoka T.L."/>
            <person name="Dayrat B.A."/>
            <person name="Boore J.L."/>
            <person name="Gosliner T."/>
        </authorList>
    </citation>
    <scope>NUCLEOTIDE SEQUENCE</scope>
</reference>
<evidence type="ECO:0000259" key="17">
    <source>
        <dbReference type="Pfam" id="PF00361"/>
    </source>
</evidence>
<evidence type="ECO:0000256" key="10">
    <source>
        <dbReference type="ARBA" id="ARBA00022989"/>
    </source>
</evidence>
<keyword evidence="12 16" id="KW-0830">Ubiquinone</keyword>
<evidence type="ECO:0000256" key="2">
    <source>
        <dbReference type="ARBA" id="ARBA00009025"/>
    </source>
</evidence>
<dbReference type="EC" id="7.1.1.2" evidence="3 16"/>
<proteinExistence type="inferred from homology"/>
<comment type="similarity">
    <text evidence="2 16">Belongs to the complex I subunit 4 family.</text>
</comment>
<keyword evidence="9 16" id="KW-0249">Electron transport</keyword>
<dbReference type="Pfam" id="PF00361">
    <property type="entry name" value="Proton_antipo_M"/>
    <property type="match status" value="1"/>
</dbReference>
<keyword evidence="14 16" id="KW-0472">Membrane</keyword>
<feature type="transmembrane region" description="Helical" evidence="16">
    <location>
        <begin position="263"/>
        <end position="282"/>
    </location>
</feature>
<evidence type="ECO:0000256" key="8">
    <source>
        <dbReference type="ARBA" id="ARBA00022967"/>
    </source>
</evidence>
<feature type="transmembrane region" description="Helical" evidence="16">
    <location>
        <begin position="323"/>
        <end position="348"/>
    </location>
</feature>
<evidence type="ECO:0000256" key="6">
    <source>
        <dbReference type="ARBA" id="ARBA00022660"/>
    </source>
</evidence>